<reference evidence="4 5" key="1">
    <citation type="submission" date="2021-03" db="EMBL/GenBank/DDBJ databases">
        <title>Fibrella sp. HMF5405 genome sequencing and assembly.</title>
        <authorList>
            <person name="Kang H."/>
            <person name="Kim H."/>
            <person name="Bae S."/>
            <person name="Joh K."/>
        </authorList>
    </citation>
    <scope>NUCLEOTIDE SEQUENCE [LARGE SCALE GENOMIC DNA]</scope>
    <source>
        <strain evidence="4 5">HMF5405</strain>
    </source>
</reference>
<dbReference type="Pfam" id="PF00072">
    <property type="entry name" value="Response_reg"/>
    <property type="match status" value="1"/>
</dbReference>
<dbReference type="InterPro" id="IPR001789">
    <property type="entry name" value="Sig_transdc_resp-reg_receiver"/>
</dbReference>
<protein>
    <submittedName>
        <fullName evidence="4">Response regulator</fullName>
    </submittedName>
</protein>
<accession>A0ABS3JSE6</accession>
<dbReference type="Proteomes" id="UP000664628">
    <property type="component" value="Unassembled WGS sequence"/>
</dbReference>
<dbReference type="Gene3D" id="3.40.50.2300">
    <property type="match status" value="1"/>
</dbReference>
<dbReference type="SMART" id="SM00448">
    <property type="entry name" value="REC"/>
    <property type="match status" value="1"/>
</dbReference>
<evidence type="ECO:0000313" key="4">
    <source>
        <dbReference type="EMBL" id="MBO0952942.1"/>
    </source>
</evidence>
<dbReference type="InterPro" id="IPR011006">
    <property type="entry name" value="CheY-like_superfamily"/>
</dbReference>
<organism evidence="4 5">
    <name type="scientific">Fibrella forsythiae</name>
    <dbReference type="NCBI Taxonomy" id="2817061"/>
    <lineage>
        <taxon>Bacteria</taxon>
        <taxon>Pseudomonadati</taxon>
        <taxon>Bacteroidota</taxon>
        <taxon>Cytophagia</taxon>
        <taxon>Cytophagales</taxon>
        <taxon>Spirosomataceae</taxon>
        <taxon>Fibrella</taxon>
    </lineage>
</organism>
<comment type="caution">
    <text evidence="4">The sequence shown here is derived from an EMBL/GenBank/DDBJ whole genome shotgun (WGS) entry which is preliminary data.</text>
</comment>
<evidence type="ECO:0000259" key="3">
    <source>
        <dbReference type="PROSITE" id="PS50110"/>
    </source>
</evidence>
<evidence type="ECO:0000256" key="2">
    <source>
        <dbReference type="PROSITE-ProRule" id="PRU00169"/>
    </source>
</evidence>
<dbReference type="PANTHER" id="PTHR44591">
    <property type="entry name" value="STRESS RESPONSE REGULATOR PROTEIN 1"/>
    <property type="match status" value="1"/>
</dbReference>
<dbReference type="RefSeq" id="WP_207332894.1">
    <property type="nucleotide sequence ID" value="NZ_JAFMYW010000016.1"/>
</dbReference>
<dbReference type="PANTHER" id="PTHR44591:SF3">
    <property type="entry name" value="RESPONSE REGULATORY DOMAIN-CONTAINING PROTEIN"/>
    <property type="match status" value="1"/>
</dbReference>
<name>A0ABS3JSE6_9BACT</name>
<feature type="domain" description="Response regulatory" evidence="3">
    <location>
        <begin position="6"/>
        <end position="130"/>
    </location>
</feature>
<dbReference type="InterPro" id="IPR050595">
    <property type="entry name" value="Bact_response_regulator"/>
</dbReference>
<gene>
    <name evidence="4" type="ORF">J2I46_30495</name>
</gene>
<dbReference type="EMBL" id="JAFMYW010000016">
    <property type="protein sequence ID" value="MBO0952942.1"/>
    <property type="molecule type" value="Genomic_DNA"/>
</dbReference>
<evidence type="ECO:0000256" key="1">
    <source>
        <dbReference type="ARBA" id="ARBA00022553"/>
    </source>
</evidence>
<proteinExistence type="predicted"/>
<feature type="modified residue" description="4-aspartylphosphate" evidence="2">
    <location>
        <position position="63"/>
    </location>
</feature>
<dbReference type="SUPFAM" id="SSF52172">
    <property type="entry name" value="CheY-like"/>
    <property type="match status" value="1"/>
</dbReference>
<dbReference type="PROSITE" id="PS50110">
    <property type="entry name" value="RESPONSE_REGULATORY"/>
    <property type="match status" value="1"/>
</dbReference>
<keyword evidence="5" id="KW-1185">Reference proteome</keyword>
<sequence length="149" mass="17016">MRLPRLIYLVDDDADFQFLVQQVFDLFLPQYRVRLFGDGADLVDVLDGVATSVDDLPGLIVLDVDMPRLDGFQTLAQLKRHPQWQSVPVVIMTNRTDLDYQQQSYQLGASAFVLKPMDLMAIKSLMTLLCEYEGDFSDFLASYQRSQVT</sequence>
<evidence type="ECO:0000313" key="5">
    <source>
        <dbReference type="Proteomes" id="UP000664628"/>
    </source>
</evidence>
<keyword evidence="1 2" id="KW-0597">Phosphoprotein</keyword>